<evidence type="ECO:0000313" key="1">
    <source>
        <dbReference type="EMBL" id="KAK9946837.1"/>
    </source>
</evidence>
<accession>A0AAW1YDI3</accession>
<sequence length="151" mass="16944">MIRGGREERDGGPVMLRSNLILSQLICQIRSRYHLSDALCFLLLLQSIYFQRDRSQRSSSTAESNVAGFTAELNVAGVTAKLNVVGFTSELNVRWVQSGITVPRTSSRYDSHPFFASYLLSLFSGRLRIKDRLGPNNFLRPNNFPCALMLG</sequence>
<comment type="caution">
    <text evidence="1">The sequence shown here is derived from an EMBL/GenBank/DDBJ whole genome shotgun (WGS) entry which is preliminary data.</text>
</comment>
<protein>
    <submittedName>
        <fullName evidence="1">Uncharacterized protein</fullName>
    </submittedName>
</protein>
<name>A0AAW1YDI3_RUBAR</name>
<reference evidence="1 2" key="1">
    <citation type="journal article" date="2023" name="G3 (Bethesda)">
        <title>A chromosome-length genome assembly and annotation of blackberry (Rubus argutus, cv. 'Hillquist').</title>
        <authorList>
            <person name="Bruna T."/>
            <person name="Aryal R."/>
            <person name="Dudchenko O."/>
            <person name="Sargent D.J."/>
            <person name="Mead D."/>
            <person name="Buti M."/>
            <person name="Cavallini A."/>
            <person name="Hytonen T."/>
            <person name="Andres J."/>
            <person name="Pham M."/>
            <person name="Weisz D."/>
            <person name="Mascagni F."/>
            <person name="Usai G."/>
            <person name="Natali L."/>
            <person name="Bassil N."/>
            <person name="Fernandez G.E."/>
            <person name="Lomsadze A."/>
            <person name="Armour M."/>
            <person name="Olukolu B."/>
            <person name="Poorten T."/>
            <person name="Britton C."/>
            <person name="Davik J."/>
            <person name="Ashrafi H."/>
            <person name="Aiden E.L."/>
            <person name="Borodovsky M."/>
            <person name="Worthington M."/>
        </authorList>
    </citation>
    <scope>NUCLEOTIDE SEQUENCE [LARGE SCALE GENOMIC DNA]</scope>
    <source>
        <strain evidence="1">PI 553951</strain>
    </source>
</reference>
<dbReference type="EMBL" id="JBEDUW010000002">
    <property type="protein sequence ID" value="KAK9946837.1"/>
    <property type="molecule type" value="Genomic_DNA"/>
</dbReference>
<keyword evidence="2" id="KW-1185">Reference proteome</keyword>
<proteinExistence type="predicted"/>
<organism evidence="1 2">
    <name type="scientific">Rubus argutus</name>
    <name type="common">Southern blackberry</name>
    <dbReference type="NCBI Taxonomy" id="59490"/>
    <lineage>
        <taxon>Eukaryota</taxon>
        <taxon>Viridiplantae</taxon>
        <taxon>Streptophyta</taxon>
        <taxon>Embryophyta</taxon>
        <taxon>Tracheophyta</taxon>
        <taxon>Spermatophyta</taxon>
        <taxon>Magnoliopsida</taxon>
        <taxon>eudicotyledons</taxon>
        <taxon>Gunneridae</taxon>
        <taxon>Pentapetalae</taxon>
        <taxon>rosids</taxon>
        <taxon>fabids</taxon>
        <taxon>Rosales</taxon>
        <taxon>Rosaceae</taxon>
        <taxon>Rosoideae</taxon>
        <taxon>Rosoideae incertae sedis</taxon>
        <taxon>Rubus</taxon>
    </lineage>
</organism>
<gene>
    <name evidence="1" type="ORF">M0R45_012280</name>
</gene>
<dbReference type="Proteomes" id="UP001457282">
    <property type="component" value="Unassembled WGS sequence"/>
</dbReference>
<evidence type="ECO:0000313" key="2">
    <source>
        <dbReference type="Proteomes" id="UP001457282"/>
    </source>
</evidence>
<dbReference type="AlphaFoldDB" id="A0AAW1YDI3"/>